<dbReference type="InterPro" id="IPR018114">
    <property type="entry name" value="TRYPSIN_HIS"/>
</dbReference>
<accession>A0ABQ7Q7I2</accession>
<evidence type="ECO:0000313" key="9">
    <source>
        <dbReference type="Proteomes" id="UP000823941"/>
    </source>
</evidence>
<dbReference type="PROSITE" id="PS00134">
    <property type="entry name" value="TRYPSIN_HIS"/>
    <property type="match status" value="1"/>
</dbReference>
<dbReference type="SUPFAM" id="SSF50494">
    <property type="entry name" value="Trypsin-like serine proteases"/>
    <property type="match status" value="1"/>
</dbReference>
<dbReference type="InterPro" id="IPR043504">
    <property type="entry name" value="Peptidase_S1_PA_chymotrypsin"/>
</dbReference>
<reference evidence="8 9" key="1">
    <citation type="submission" date="2021-06" db="EMBL/GenBank/DDBJ databases">
        <title>A haploid diamondback moth (Plutella xylostella L.) genome assembly resolves 31 chromosomes and identifies a diamide resistance mutation.</title>
        <authorList>
            <person name="Ward C.M."/>
            <person name="Perry K.D."/>
            <person name="Baker G."/>
            <person name="Powis K."/>
            <person name="Heckel D.G."/>
            <person name="Baxter S.W."/>
        </authorList>
    </citation>
    <scope>NUCLEOTIDE SEQUENCE [LARGE SCALE GENOMIC DNA]</scope>
    <source>
        <strain evidence="8 9">LV</strain>
        <tissue evidence="8">Single pupa</tissue>
    </source>
</reference>
<dbReference type="EMBL" id="JAHIBW010000019">
    <property type="protein sequence ID" value="KAG7301196.1"/>
    <property type="molecule type" value="Genomic_DNA"/>
</dbReference>
<dbReference type="InterPro" id="IPR050430">
    <property type="entry name" value="Peptidase_S1"/>
</dbReference>
<dbReference type="Gene3D" id="2.40.10.10">
    <property type="entry name" value="Trypsin-like serine proteases"/>
    <property type="match status" value="1"/>
</dbReference>
<feature type="domain" description="Peptidase S1" evidence="7">
    <location>
        <begin position="43"/>
        <end position="90"/>
    </location>
</feature>
<evidence type="ECO:0000256" key="2">
    <source>
        <dbReference type="ARBA" id="ARBA00022801"/>
    </source>
</evidence>
<evidence type="ECO:0000256" key="1">
    <source>
        <dbReference type="ARBA" id="ARBA00022670"/>
    </source>
</evidence>
<protein>
    <recommendedName>
        <fullName evidence="7">Peptidase S1 domain-containing protein</fullName>
    </recommendedName>
</protein>
<dbReference type="PROSITE" id="PS51257">
    <property type="entry name" value="PROKAR_LIPOPROTEIN"/>
    <property type="match status" value="1"/>
</dbReference>
<organism evidence="8 9">
    <name type="scientific">Plutella xylostella</name>
    <name type="common">Diamondback moth</name>
    <name type="synonym">Plutella maculipennis</name>
    <dbReference type="NCBI Taxonomy" id="51655"/>
    <lineage>
        <taxon>Eukaryota</taxon>
        <taxon>Metazoa</taxon>
        <taxon>Ecdysozoa</taxon>
        <taxon>Arthropoda</taxon>
        <taxon>Hexapoda</taxon>
        <taxon>Insecta</taxon>
        <taxon>Pterygota</taxon>
        <taxon>Neoptera</taxon>
        <taxon>Endopterygota</taxon>
        <taxon>Lepidoptera</taxon>
        <taxon>Glossata</taxon>
        <taxon>Ditrysia</taxon>
        <taxon>Yponomeutoidea</taxon>
        <taxon>Plutellidae</taxon>
        <taxon>Plutella</taxon>
    </lineage>
</organism>
<keyword evidence="4" id="KW-0865">Zymogen</keyword>
<dbReference type="Proteomes" id="UP000823941">
    <property type="component" value="Chromosome 19"/>
</dbReference>
<keyword evidence="2" id="KW-0378">Hydrolase</keyword>
<dbReference type="InterPro" id="IPR009003">
    <property type="entry name" value="Peptidase_S1_PA"/>
</dbReference>
<comment type="caution">
    <text evidence="8">The sequence shown here is derived from an EMBL/GenBank/DDBJ whole genome shotgun (WGS) entry which is preliminary data.</text>
</comment>
<dbReference type="PANTHER" id="PTHR24276:SF97">
    <property type="entry name" value="GH13245P2-RELATED"/>
    <property type="match status" value="1"/>
</dbReference>
<evidence type="ECO:0000256" key="5">
    <source>
        <dbReference type="ARBA" id="ARBA00023157"/>
    </source>
</evidence>
<gene>
    <name evidence="8" type="ORF">JYU34_014059</name>
</gene>
<evidence type="ECO:0000313" key="8">
    <source>
        <dbReference type="EMBL" id="KAG7301196.1"/>
    </source>
</evidence>
<name>A0ABQ7Q7I2_PLUXY</name>
<keyword evidence="6" id="KW-0732">Signal</keyword>
<keyword evidence="1" id="KW-0645">Protease</keyword>
<feature type="chain" id="PRO_5045595854" description="Peptidase S1 domain-containing protein" evidence="6">
    <location>
        <begin position="19"/>
        <end position="106"/>
    </location>
</feature>
<keyword evidence="9" id="KW-1185">Reference proteome</keyword>
<keyword evidence="5" id="KW-1015">Disulfide bond</keyword>
<keyword evidence="3" id="KW-0720">Serine protease</keyword>
<dbReference type="Pfam" id="PF00089">
    <property type="entry name" value="Trypsin"/>
    <property type="match status" value="1"/>
</dbReference>
<proteinExistence type="predicted"/>
<dbReference type="InterPro" id="IPR001254">
    <property type="entry name" value="Trypsin_dom"/>
</dbReference>
<evidence type="ECO:0000256" key="4">
    <source>
        <dbReference type="ARBA" id="ARBA00023145"/>
    </source>
</evidence>
<feature type="signal peptide" evidence="6">
    <location>
        <begin position="1"/>
        <end position="18"/>
    </location>
</feature>
<dbReference type="PANTHER" id="PTHR24276">
    <property type="entry name" value="POLYSERASE-RELATED"/>
    <property type="match status" value="1"/>
</dbReference>
<evidence type="ECO:0000259" key="7">
    <source>
        <dbReference type="Pfam" id="PF00089"/>
    </source>
</evidence>
<sequence length="106" mass="11315">MSIKYGFLLIALFSGCLAKPSLDDQDLSIFFDHVDTSAPSNRIMGGTPAEEGSAPYMAALVAGDNIRAYSCGGSIITPRTILTAAHCVENVWAYDQLMRLVSCGHS</sequence>
<evidence type="ECO:0000256" key="6">
    <source>
        <dbReference type="SAM" id="SignalP"/>
    </source>
</evidence>
<evidence type="ECO:0000256" key="3">
    <source>
        <dbReference type="ARBA" id="ARBA00022825"/>
    </source>
</evidence>